<evidence type="ECO:0000259" key="5">
    <source>
        <dbReference type="PROSITE" id="PS50977"/>
    </source>
</evidence>
<dbReference type="PROSITE" id="PS50977">
    <property type="entry name" value="HTH_TETR_2"/>
    <property type="match status" value="1"/>
</dbReference>
<gene>
    <name evidence="6" type="ORF">PZA18_19125</name>
</gene>
<dbReference type="InterPro" id="IPR036271">
    <property type="entry name" value="Tet_transcr_reg_TetR-rel_C_sf"/>
</dbReference>
<evidence type="ECO:0000313" key="6">
    <source>
        <dbReference type="EMBL" id="MDK2126160.1"/>
    </source>
</evidence>
<proteinExistence type="predicted"/>
<evidence type="ECO:0000313" key="7">
    <source>
        <dbReference type="Proteomes" id="UP001172778"/>
    </source>
</evidence>
<dbReference type="Proteomes" id="UP001172778">
    <property type="component" value="Unassembled WGS sequence"/>
</dbReference>
<reference evidence="6" key="1">
    <citation type="submission" date="2023-03" db="EMBL/GenBank/DDBJ databases">
        <title>Chitinimonas shenzhenensis gen. nov., sp. nov., a novel member of family Burkholderiaceae isolated from activated sludge collected in Shen Zhen, China.</title>
        <authorList>
            <person name="Wang X."/>
        </authorList>
    </citation>
    <scope>NUCLEOTIDE SEQUENCE</scope>
    <source>
        <strain evidence="6">DQS-5</strain>
    </source>
</reference>
<comment type="caution">
    <text evidence="6">The sequence shown here is derived from an EMBL/GenBank/DDBJ whole genome shotgun (WGS) entry which is preliminary data.</text>
</comment>
<keyword evidence="3" id="KW-0804">Transcription</keyword>
<keyword evidence="7" id="KW-1185">Reference proteome</keyword>
<evidence type="ECO:0000256" key="2">
    <source>
        <dbReference type="ARBA" id="ARBA00023125"/>
    </source>
</evidence>
<evidence type="ECO:0000256" key="4">
    <source>
        <dbReference type="PROSITE-ProRule" id="PRU00335"/>
    </source>
</evidence>
<keyword evidence="2 4" id="KW-0238">DNA-binding</keyword>
<dbReference type="Gene3D" id="1.10.10.60">
    <property type="entry name" value="Homeodomain-like"/>
    <property type="match status" value="1"/>
</dbReference>
<dbReference type="InterPro" id="IPR001647">
    <property type="entry name" value="HTH_TetR"/>
</dbReference>
<evidence type="ECO:0000256" key="1">
    <source>
        <dbReference type="ARBA" id="ARBA00023015"/>
    </source>
</evidence>
<dbReference type="EMBL" id="JARRAF010000032">
    <property type="protein sequence ID" value="MDK2126160.1"/>
    <property type="molecule type" value="Genomic_DNA"/>
</dbReference>
<dbReference type="PANTHER" id="PTHR47506">
    <property type="entry name" value="TRANSCRIPTIONAL REGULATORY PROTEIN"/>
    <property type="match status" value="1"/>
</dbReference>
<keyword evidence="1" id="KW-0805">Transcription regulation</keyword>
<evidence type="ECO:0000256" key="3">
    <source>
        <dbReference type="ARBA" id="ARBA00023163"/>
    </source>
</evidence>
<dbReference type="PANTHER" id="PTHR47506:SF6">
    <property type="entry name" value="HTH-TYPE TRANSCRIPTIONAL REPRESSOR NEMR"/>
    <property type="match status" value="1"/>
</dbReference>
<dbReference type="Pfam" id="PF00440">
    <property type="entry name" value="TetR_N"/>
    <property type="match status" value="1"/>
</dbReference>
<dbReference type="SUPFAM" id="SSF46689">
    <property type="entry name" value="Homeodomain-like"/>
    <property type="match status" value="1"/>
</dbReference>
<dbReference type="SUPFAM" id="SSF48498">
    <property type="entry name" value="Tetracyclin repressor-like, C-terminal domain"/>
    <property type="match status" value="1"/>
</dbReference>
<protein>
    <submittedName>
        <fullName evidence="6">TetR/AcrR family transcriptional regulator</fullName>
    </submittedName>
</protein>
<accession>A0ABT7E427</accession>
<organism evidence="6 7">
    <name type="scientific">Parachitinimonas caeni</name>
    <dbReference type="NCBI Taxonomy" id="3031301"/>
    <lineage>
        <taxon>Bacteria</taxon>
        <taxon>Pseudomonadati</taxon>
        <taxon>Pseudomonadota</taxon>
        <taxon>Betaproteobacteria</taxon>
        <taxon>Neisseriales</taxon>
        <taxon>Chitinibacteraceae</taxon>
        <taxon>Parachitinimonas</taxon>
    </lineage>
</organism>
<name>A0ABT7E427_9NEIS</name>
<dbReference type="RefSeq" id="WP_284102474.1">
    <property type="nucleotide sequence ID" value="NZ_JARRAF010000032.1"/>
</dbReference>
<dbReference type="Pfam" id="PF16925">
    <property type="entry name" value="TetR_C_13"/>
    <property type="match status" value="1"/>
</dbReference>
<dbReference type="PRINTS" id="PR00455">
    <property type="entry name" value="HTHTETR"/>
</dbReference>
<feature type="domain" description="HTH tetR-type" evidence="5">
    <location>
        <begin position="10"/>
        <end position="70"/>
    </location>
</feature>
<dbReference type="InterPro" id="IPR009057">
    <property type="entry name" value="Homeodomain-like_sf"/>
</dbReference>
<sequence length="208" mass="22428">MIRQTLSKGEATQRVILDAGIQLAREIGVTGLTIGALADRVQMSKSGLFAHFGSKEELQLAVIKAAQERFVEQVVRPAFAEPRGLARIRALLKGWVGWGADVEASGGCLILAAAAEFDDRPGIVHDHLVREQKSWFASLARATEIAIETGELSPEVDTSQFAFELFGLVLSAHHHARLLGDASACNRALAGLERLIDACSVKSHPDRP</sequence>
<feature type="DNA-binding region" description="H-T-H motif" evidence="4">
    <location>
        <begin position="33"/>
        <end position="52"/>
    </location>
</feature>
<dbReference type="Gene3D" id="1.10.357.10">
    <property type="entry name" value="Tetracycline Repressor, domain 2"/>
    <property type="match status" value="1"/>
</dbReference>
<dbReference type="InterPro" id="IPR011075">
    <property type="entry name" value="TetR_C"/>
</dbReference>